<keyword evidence="3" id="KW-1185">Reference proteome</keyword>
<protein>
    <submittedName>
        <fullName evidence="2">VOC family protein</fullName>
    </submittedName>
</protein>
<accession>A0ABN3AFE1</accession>
<dbReference type="EMBL" id="BAAAMR010000128">
    <property type="protein sequence ID" value="GAA2165439.1"/>
    <property type="molecule type" value="Genomic_DNA"/>
</dbReference>
<dbReference type="InterPro" id="IPR041581">
    <property type="entry name" value="Glyoxalase_6"/>
</dbReference>
<evidence type="ECO:0000259" key="1">
    <source>
        <dbReference type="PROSITE" id="PS51819"/>
    </source>
</evidence>
<dbReference type="SUPFAM" id="SSF54593">
    <property type="entry name" value="Glyoxalase/Bleomycin resistance protein/Dihydroxybiphenyl dioxygenase"/>
    <property type="match status" value="1"/>
</dbReference>
<dbReference type="Proteomes" id="UP001501020">
    <property type="component" value="Unassembled WGS sequence"/>
</dbReference>
<dbReference type="RefSeq" id="WP_344281519.1">
    <property type="nucleotide sequence ID" value="NZ_BAAAMR010000128.1"/>
</dbReference>
<proteinExistence type="predicted"/>
<sequence>MTSPKIGNIVIDCADLDAMAAFWGGLLGARTTAADDGWLDLEPLGAGGPTLSFQRVPERKTIKNRLHFDLDVPDIHAAGERAASLGATPAGEPMGNPEAPFRVWCDPEGNEFCFCTAR</sequence>
<name>A0ABN3AFE1_9ACTN</name>
<dbReference type="Gene3D" id="3.10.180.10">
    <property type="entry name" value="2,3-Dihydroxybiphenyl 1,2-Dioxygenase, domain 1"/>
    <property type="match status" value="1"/>
</dbReference>
<reference evidence="2 3" key="1">
    <citation type="journal article" date="2019" name="Int. J. Syst. Evol. Microbiol.">
        <title>The Global Catalogue of Microorganisms (GCM) 10K type strain sequencing project: providing services to taxonomists for standard genome sequencing and annotation.</title>
        <authorList>
            <consortium name="The Broad Institute Genomics Platform"/>
            <consortium name="The Broad Institute Genome Sequencing Center for Infectious Disease"/>
            <person name="Wu L."/>
            <person name="Ma J."/>
        </authorList>
    </citation>
    <scope>NUCLEOTIDE SEQUENCE [LARGE SCALE GENOMIC DNA]</scope>
    <source>
        <strain evidence="2 3">JCM 13850</strain>
    </source>
</reference>
<gene>
    <name evidence="2" type="ORF">GCM10009727_84100</name>
</gene>
<dbReference type="InterPro" id="IPR029068">
    <property type="entry name" value="Glyas_Bleomycin-R_OHBP_Dase"/>
</dbReference>
<feature type="domain" description="VOC" evidence="1">
    <location>
        <begin position="5"/>
        <end position="117"/>
    </location>
</feature>
<dbReference type="PROSITE" id="PS51819">
    <property type="entry name" value="VOC"/>
    <property type="match status" value="1"/>
</dbReference>
<evidence type="ECO:0000313" key="3">
    <source>
        <dbReference type="Proteomes" id="UP001501020"/>
    </source>
</evidence>
<organism evidence="2 3">
    <name type="scientific">Actinomadura napierensis</name>
    <dbReference type="NCBI Taxonomy" id="267854"/>
    <lineage>
        <taxon>Bacteria</taxon>
        <taxon>Bacillati</taxon>
        <taxon>Actinomycetota</taxon>
        <taxon>Actinomycetes</taxon>
        <taxon>Streptosporangiales</taxon>
        <taxon>Thermomonosporaceae</taxon>
        <taxon>Actinomadura</taxon>
    </lineage>
</organism>
<evidence type="ECO:0000313" key="2">
    <source>
        <dbReference type="EMBL" id="GAA2165439.1"/>
    </source>
</evidence>
<dbReference type="PANTHER" id="PTHR35908">
    <property type="entry name" value="HYPOTHETICAL FUSION PROTEIN"/>
    <property type="match status" value="1"/>
</dbReference>
<dbReference type="CDD" id="cd06587">
    <property type="entry name" value="VOC"/>
    <property type="match status" value="1"/>
</dbReference>
<dbReference type="PANTHER" id="PTHR35908:SF1">
    <property type="entry name" value="CONSERVED PROTEIN"/>
    <property type="match status" value="1"/>
</dbReference>
<dbReference type="Pfam" id="PF18029">
    <property type="entry name" value="Glyoxalase_6"/>
    <property type="match status" value="1"/>
</dbReference>
<comment type="caution">
    <text evidence="2">The sequence shown here is derived from an EMBL/GenBank/DDBJ whole genome shotgun (WGS) entry which is preliminary data.</text>
</comment>
<dbReference type="InterPro" id="IPR037523">
    <property type="entry name" value="VOC_core"/>
</dbReference>